<dbReference type="EMBL" id="LAZP02000176">
    <property type="protein sequence ID" value="PFH59745.1"/>
    <property type="molecule type" value="Genomic_DNA"/>
</dbReference>
<evidence type="ECO:0000256" key="12">
    <source>
        <dbReference type="RuleBase" id="RU365062"/>
    </source>
</evidence>
<evidence type="ECO:0000256" key="2">
    <source>
        <dbReference type="ARBA" id="ARBA00010524"/>
    </source>
</evidence>
<dbReference type="STRING" id="268505.A0A2A9PE13"/>
<reference evidence="14 15" key="1">
    <citation type="journal article" date="2015" name="BMC Genomics">
        <title>Gene expression during zombie ant biting behavior reflects the complexity underlying fungal parasitic behavioral manipulation.</title>
        <authorList>
            <person name="de Bekker C."/>
            <person name="Ohm R.A."/>
            <person name="Loreto R.G."/>
            <person name="Sebastian A."/>
            <person name="Albert I."/>
            <person name="Merrow M."/>
            <person name="Brachmann A."/>
            <person name="Hughes D.P."/>
        </authorList>
    </citation>
    <scope>NUCLEOTIDE SEQUENCE [LARGE SCALE GENOMIC DNA]</scope>
    <source>
        <strain evidence="14 15">SC16a</strain>
    </source>
</reference>
<dbReference type="GO" id="GO:0005743">
    <property type="term" value="C:mitochondrial inner membrane"/>
    <property type="evidence" value="ECO:0007669"/>
    <property type="project" value="UniProtKB-SubCell"/>
</dbReference>
<dbReference type="OrthoDB" id="193467at2759"/>
<keyword evidence="3" id="KW-0808">Transferase</keyword>
<dbReference type="GO" id="GO:0005741">
    <property type="term" value="C:mitochondrial outer membrane"/>
    <property type="evidence" value="ECO:0007669"/>
    <property type="project" value="UniProtKB-SubCell"/>
</dbReference>
<protein>
    <recommendedName>
        <fullName evidence="12">Tafazzin family protein</fullName>
    </recommendedName>
</protein>
<evidence type="ECO:0000259" key="13">
    <source>
        <dbReference type="SMART" id="SM00563"/>
    </source>
</evidence>
<dbReference type="AlphaFoldDB" id="A0A2A9PE13"/>
<keyword evidence="9" id="KW-0012">Acyltransferase</keyword>
<accession>A0A2A9PE13</accession>
<evidence type="ECO:0000256" key="4">
    <source>
        <dbReference type="ARBA" id="ARBA00022787"/>
    </source>
</evidence>
<evidence type="ECO:0000313" key="15">
    <source>
        <dbReference type="Proteomes" id="UP000037136"/>
    </source>
</evidence>
<proteinExistence type="inferred from homology"/>
<dbReference type="InterPro" id="IPR000872">
    <property type="entry name" value="Tafazzin"/>
</dbReference>
<dbReference type="GO" id="GO:0035965">
    <property type="term" value="P:cardiolipin acyl-chain remodeling"/>
    <property type="evidence" value="ECO:0007669"/>
    <property type="project" value="TreeGrafter"/>
</dbReference>
<dbReference type="InterPro" id="IPR002123">
    <property type="entry name" value="Plipid/glycerol_acylTrfase"/>
</dbReference>
<feature type="domain" description="Phospholipid/glycerol acyltransferase" evidence="13">
    <location>
        <begin position="60"/>
        <end position="221"/>
    </location>
</feature>
<dbReference type="GO" id="GO:0047184">
    <property type="term" value="F:1-acylglycerophosphocholine O-acyltransferase activity"/>
    <property type="evidence" value="ECO:0007669"/>
    <property type="project" value="TreeGrafter"/>
</dbReference>
<dbReference type="GO" id="GO:0007007">
    <property type="term" value="P:inner mitochondrial membrane organization"/>
    <property type="evidence" value="ECO:0007669"/>
    <property type="project" value="TreeGrafter"/>
</dbReference>
<dbReference type="CDD" id="cd07989">
    <property type="entry name" value="LPLAT_AGPAT-like"/>
    <property type="match status" value="1"/>
</dbReference>
<gene>
    <name evidence="14" type="ORF">XA68_11926</name>
</gene>
<organism evidence="14 15">
    <name type="scientific">Ophiocordyceps unilateralis</name>
    <name type="common">Zombie-ant fungus</name>
    <name type="synonym">Torrubia unilateralis</name>
    <dbReference type="NCBI Taxonomy" id="268505"/>
    <lineage>
        <taxon>Eukaryota</taxon>
        <taxon>Fungi</taxon>
        <taxon>Dikarya</taxon>
        <taxon>Ascomycota</taxon>
        <taxon>Pezizomycotina</taxon>
        <taxon>Sordariomycetes</taxon>
        <taxon>Hypocreomycetidae</taxon>
        <taxon>Hypocreales</taxon>
        <taxon>Ophiocordycipitaceae</taxon>
        <taxon>Ophiocordyceps</taxon>
    </lineage>
</organism>
<evidence type="ECO:0000256" key="8">
    <source>
        <dbReference type="ARBA" id="ARBA00023136"/>
    </source>
</evidence>
<keyword evidence="7" id="KW-0496">Mitochondrion</keyword>
<keyword evidence="4" id="KW-1000">Mitochondrion outer membrane</keyword>
<dbReference type="PANTHER" id="PTHR12497:SF0">
    <property type="entry name" value="TAFAZZIN"/>
    <property type="match status" value="1"/>
</dbReference>
<comment type="subcellular location">
    <subcellularLocation>
        <location evidence="1">Mitochondrion inner membrane</location>
        <topology evidence="1">Peripheral membrane protein</topology>
        <orientation evidence="1">Intermembrane side</orientation>
    </subcellularLocation>
    <subcellularLocation>
        <location evidence="10">Mitochondrion outer membrane</location>
        <topology evidence="10">Peripheral membrane protein</topology>
        <orientation evidence="10">Intermembrane side</orientation>
    </subcellularLocation>
</comment>
<reference evidence="14 15" key="2">
    <citation type="journal article" date="2017" name="Sci. Rep.">
        <title>Ant-infecting Ophiocordyceps genomes reveal a high diversity of potential behavioral manipulation genes and a possible major role for enterotoxins.</title>
        <authorList>
            <person name="de Bekker C."/>
            <person name="Ohm R.A."/>
            <person name="Evans H.C."/>
            <person name="Brachmann A."/>
            <person name="Hughes D.P."/>
        </authorList>
    </citation>
    <scope>NUCLEOTIDE SEQUENCE [LARGE SCALE GENOMIC DNA]</scope>
    <source>
        <strain evidence="14 15">SC16a</strain>
    </source>
</reference>
<evidence type="ECO:0000256" key="11">
    <source>
        <dbReference type="ARBA" id="ARBA00047906"/>
    </source>
</evidence>
<dbReference type="SUPFAM" id="SSF69593">
    <property type="entry name" value="Glycerol-3-phosphate (1)-acyltransferase"/>
    <property type="match status" value="1"/>
</dbReference>
<evidence type="ECO:0000256" key="5">
    <source>
        <dbReference type="ARBA" id="ARBA00022792"/>
    </source>
</evidence>
<dbReference type="Proteomes" id="UP000037136">
    <property type="component" value="Unassembled WGS sequence"/>
</dbReference>
<dbReference type="PANTHER" id="PTHR12497">
    <property type="entry name" value="TAZ PROTEIN TAFAZZIN"/>
    <property type="match status" value="1"/>
</dbReference>
<evidence type="ECO:0000256" key="1">
    <source>
        <dbReference type="ARBA" id="ARBA00004137"/>
    </source>
</evidence>
<keyword evidence="15" id="KW-1185">Reference proteome</keyword>
<keyword evidence="5" id="KW-0999">Mitochondrion inner membrane</keyword>
<evidence type="ECO:0000256" key="7">
    <source>
        <dbReference type="ARBA" id="ARBA00023128"/>
    </source>
</evidence>
<evidence type="ECO:0000256" key="3">
    <source>
        <dbReference type="ARBA" id="ARBA00022679"/>
    </source>
</evidence>
<sequence length="365" mass="41148">MRAPPRRSLPWRLASKSLMCTVGLIARCFLYGLNRVEVTGLHHLLRALDRRKSEGPRSGLLTVCNHVAVLDDPLLWGILPLRYATDLENLRWGLGAHDICFKNRFTSTFFSLGQVLPTRRLWHSPLGGLYQPTMTQAINLLSGPGNIPFSPDLFFSTDGTDSFPAPAAYAANRNAWVHVFPEACCHQSSDSSLRYFKWGISRLILESRPAPEFIPMFIHGTQAIMPEDRGWPRWLPRVGNHVRVVIGEPRDVDDLFGHQRASWKLLADRGDAELLERSPEAIGLRIEVARSVRSQVETLRESIGLPREVDHTACLAENSKGTPSAASPRFRIRMTLSDESISWRKEIRKIITPQLARPPVSINKE</sequence>
<comment type="similarity">
    <text evidence="2 12">Belongs to the taffazin family.</text>
</comment>
<comment type="caution">
    <text evidence="14">The sequence shown here is derived from an EMBL/GenBank/DDBJ whole genome shotgun (WGS) entry which is preliminary data.</text>
</comment>
<keyword evidence="8" id="KW-0472">Membrane</keyword>
<dbReference type="PRINTS" id="PR00979">
    <property type="entry name" value="TAFAZZIN"/>
</dbReference>
<evidence type="ECO:0000313" key="14">
    <source>
        <dbReference type="EMBL" id="PFH59745.1"/>
    </source>
</evidence>
<evidence type="ECO:0000256" key="6">
    <source>
        <dbReference type="ARBA" id="ARBA00023098"/>
    </source>
</evidence>
<keyword evidence="6" id="KW-0443">Lipid metabolism</keyword>
<name>A0A2A9PE13_OPHUN</name>
<evidence type="ECO:0000256" key="10">
    <source>
        <dbReference type="ARBA" id="ARBA00024323"/>
    </source>
</evidence>
<dbReference type="SMART" id="SM00563">
    <property type="entry name" value="PlsC"/>
    <property type="match status" value="1"/>
</dbReference>
<dbReference type="Pfam" id="PF01553">
    <property type="entry name" value="Acyltransferase"/>
    <property type="match status" value="1"/>
</dbReference>
<comment type="catalytic activity">
    <reaction evidence="11">
        <text>1'-[1,2-diacyl-sn-glycero-3-phospho],3'-[1-acyl-sn-glycero-3-phospho]-glycerol + a 1,2-diacyl-sn-glycero-3-phosphocholine = a cardiolipin + a 1-acyl-sn-glycero-3-phosphocholine</text>
        <dbReference type="Rhea" id="RHEA:33731"/>
        <dbReference type="ChEBI" id="CHEBI:57643"/>
        <dbReference type="ChEBI" id="CHEBI:58168"/>
        <dbReference type="ChEBI" id="CHEBI:62237"/>
        <dbReference type="ChEBI" id="CHEBI:64743"/>
    </reaction>
    <physiologicalReaction direction="left-to-right" evidence="11">
        <dbReference type="Rhea" id="RHEA:33732"/>
    </physiologicalReaction>
    <physiologicalReaction direction="right-to-left" evidence="11">
        <dbReference type="Rhea" id="RHEA:33733"/>
    </physiologicalReaction>
</comment>
<evidence type="ECO:0000256" key="9">
    <source>
        <dbReference type="ARBA" id="ARBA00023315"/>
    </source>
</evidence>